<gene>
    <name evidence="5" type="ORF">SAMN06295960_0800</name>
</gene>
<dbReference type="OrthoDB" id="9802248at2"/>
<accession>A0A1X7IUV8</accession>
<dbReference type="InterPro" id="IPR036866">
    <property type="entry name" value="RibonucZ/Hydroxyglut_hydro"/>
</dbReference>
<dbReference type="AlphaFoldDB" id="A0A1X7IUV8"/>
<dbReference type="PANTHER" id="PTHR42951:SF9">
    <property type="entry name" value="METAL-DEPENDENT HYDROLASE"/>
    <property type="match status" value="1"/>
</dbReference>
<evidence type="ECO:0000256" key="1">
    <source>
        <dbReference type="ARBA" id="ARBA00034221"/>
    </source>
</evidence>
<dbReference type="PANTHER" id="PTHR42951">
    <property type="entry name" value="METALLO-BETA-LACTAMASE DOMAIN-CONTAINING"/>
    <property type="match status" value="1"/>
</dbReference>
<reference evidence="5 6" key="1">
    <citation type="submission" date="2017-04" db="EMBL/GenBank/DDBJ databases">
        <authorList>
            <person name="Afonso C.L."/>
            <person name="Miller P.J."/>
            <person name="Scott M.A."/>
            <person name="Spackman E."/>
            <person name="Goraichik I."/>
            <person name="Dimitrov K.M."/>
            <person name="Suarez D.L."/>
            <person name="Swayne D.E."/>
        </authorList>
    </citation>
    <scope>NUCLEOTIDE SEQUENCE [LARGE SCALE GENOMIC DNA]</scope>
    <source>
        <strain evidence="5 6">11</strain>
    </source>
</reference>
<evidence type="ECO:0000259" key="4">
    <source>
        <dbReference type="SMART" id="SM00849"/>
    </source>
</evidence>
<evidence type="ECO:0000256" key="2">
    <source>
        <dbReference type="ARBA" id="ARBA00034301"/>
    </source>
</evidence>
<name>A0A1X7IUV8_9BACL</name>
<comment type="function">
    <text evidence="2">Counteracts the endogenous Pycsar antiviral defense system. Phosphodiesterase that enables metal-dependent hydrolysis of host cyclic nucleotide Pycsar defense signals such as cCMP and cUMP.</text>
</comment>
<dbReference type="InterPro" id="IPR001279">
    <property type="entry name" value="Metallo-B-lactamas"/>
</dbReference>
<evidence type="ECO:0000313" key="5">
    <source>
        <dbReference type="EMBL" id="SMG18569.1"/>
    </source>
</evidence>
<evidence type="ECO:0000313" key="6">
    <source>
        <dbReference type="Proteomes" id="UP000193834"/>
    </source>
</evidence>
<dbReference type="EMBL" id="FXAZ01000001">
    <property type="protein sequence ID" value="SMG18569.1"/>
    <property type="molecule type" value="Genomic_DNA"/>
</dbReference>
<dbReference type="Pfam" id="PF00753">
    <property type="entry name" value="Lactamase_B"/>
    <property type="match status" value="1"/>
</dbReference>
<protein>
    <submittedName>
        <fullName evidence="5">Glyoxylase, beta-lactamase superfamily II</fullName>
    </submittedName>
</protein>
<evidence type="ECO:0000256" key="3">
    <source>
        <dbReference type="ARBA" id="ARBA00048505"/>
    </source>
</evidence>
<keyword evidence="6" id="KW-1185">Reference proteome</keyword>
<organism evidence="5 6">
    <name type="scientific">Paenibacillus aquistagni</name>
    <dbReference type="NCBI Taxonomy" id="1852522"/>
    <lineage>
        <taxon>Bacteria</taxon>
        <taxon>Bacillati</taxon>
        <taxon>Bacillota</taxon>
        <taxon>Bacilli</taxon>
        <taxon>Bacillales</taxon>
        <taxon>Paenibacillaceae</taxon>
        <taxon>Paenibacillus</taxon>
    </lineage>
</organism>
<dbReference type="RefSeq" id="WP_085493023.1">
    <property type="nucleotide sequence ID" value="NZ_FXAZ01000001.1"/>
</dbReference>
<dbReference type="SUPFAM" id="SSF56281">
    <property type="entry name" value="Metallo-hydrolase/oxidoreductase"/>
    <property type="match status" value="1"/>
</dbReference>
<proteinExistence type="predicted"/>
<dbReference type="SMART" id="SM00849">
    <property type="entry name" value="Lactamase_B"/>
    <property type="match status" value="1"/>
</dbReference>
<dbReference type="CDD" id="cd07721">
    <property type="entry name" value="yflN-like_MBL-fold"/>
    <property type="match status" value="1"/>
</dbReference>
<dbReference type="Proteomes" id="UP000193834">
    <property type="component" value="Unassembled WGS sequence"/>
</dbReference>
<comment type="catalytic activity">
    <reaction evidence="1">
        <text>3',5'-cyclic CMP + H2O = CMP + H(+)</text>
        <dbReference type="Rhea" id="RHEA:72675"/>
        <dbReference type="ChEBI" id="CHEBI:15377"/>
        <dbReference type="ChEBI" id="CHEBI:15378"/>
        <dbReference type="ChEBI" id="CHEBI:58003"/>
        <dbReference type="ChEBI" id="CHEBI:60377"/>
    </reaction>
    <physiologicalReaction direction="left-to-right" evidence="1">
        <dbReference type="Rhea" id="RHEA:72676"/>
    </physiologicalReaction>
</comment>
<sequence length="235" mass="25674">MRTTTFETITQITFMPRIFPVNCYLVEEEHELTLIDAAMSYSAQGIMDAAKKIGKPITSMILTHAHSDHIGALDALKAMLPEAKVYISKRDSRLLKMDRSLDADEEQLPIRGGLQAVMTEPDVLLQDGDQIGSLLAVATPGHTPGSFSYLDMRNQALIAGDALQVRGGVAVTGEWRPLFPFPAMATWSKQQALHSAEKIMALKPSLLGVGHGKMIQKPDRVIEHAVQRAASVFIG</sequence>
<dbReference type="InterPro" id="IPR050855">
    <property type="entry name" value="NDM-1-like"/>
</dbReference>
<feature type="domain" description="Metallo-beta-lactamase" evidence="4">
    <location>
        <begin position="20"/>
        <end position="211"/>
    </location>
</feature>
<comment type="catalytic activity">
    <reaction evidence="3">
        <text>3',5'-cyclic UMP + H2O = UMP + H(+)</text>
        <dbReference type="Rhea" id="RHEA:70575"/>
        <dbReference type="ChEBI" id="CHEBI:15377"/>
        <dbReference type="ChEBI" id="CHEBI:15378"/>
        <dbReference type="ChEBI" id="CHEBI:57865"/>
        <dbReference type="ChEBI" id="CHEBI:184387"/>
    </reaction>
    <physiologicalReaction direction="left-to-right" evidence="3">
        <dbReference type="Rhea" id="RHEA:70576"/>
    </physiologicalReaction>
</comment>
<dbReference type="Gene3D" id="3.60.15.10">
    <property type="entry name" value="Ribonuclease Z/Hydroxyacylglutathione hydrolase-like"/>
    <property type="match status" value="1"/>
</dbReference>
<dbReference type="STRING" id="1852522.SAMN06295960_0800"/>